<sequence length="874" mass="100173">MLSPKLRYITRTRPFLSPLFLTNSFTSSSSAHPVSNPSIIRYQFADPSAESKEIASTFSDWFRTSKNPVFDRIFSILNRSDEDLISSRKMDLGIKDMGISLTESFVLQVLNYKKDDILSCLKFFDWAGRQPYFNHTQATCVSLFKILGRAKLTSMMVDLLDSFTKQRTMHRVRFNDMLVIGYALAGKIDVALQVFGKMRFHGLDLNEVAYHILLNSLVEEGCFDVMNVVLEQIRMRGHQNVVTHGIVMKSLFKQGQIEEAEKYFRELLNDDEVYLGRIFGVLVNALCKEKMFSHAGMLIQEFGEKGAFPLQEAYGVWIKNLAQAGKLDSAVDFFRTKKCEEGYIPEVFRYNVLICRLLKENRLKEVCDLLLDMKECQIVPDKVTMNAVLCFFCKAGMMDVVLELYEMRAEFGLTPHSLVYNYVINTLCGDGSTDEAYQMLKNSMKQGYFPGKRTFSVLADALCREGKLDKMKDLIVFALERKFIPSNAAYEKFIRALCLAKRVEDGYLIHAELNRLNKTPSESSYSYLICGFNKASRGDLTSRLILEMQDKGYAPSHKLFKAAIRCVCEMDNPEKHFLNFLEKQLSRFGCDQRIFSYFIYGAGHARRPELGRAVYEMMEKIGIVPNLNSDLFMLKCYLKSGRIADALSFFDDLSRKRWAGRKMYNTMVVGLCKSGKTDFATALLKQARNNGLIPSLQSYEELVKLCCSEKRYDDAIELINDLEKAGRKVSSFLGNILLLHAMRSGDLYKAWLRSRDVSNETPSSAMLGQLIDVFSGHVSLDSKAEDLEEVIQKCFPLDLFSYNMMLRKLSINKIDEACQLFKRLCFKGYQPNRWTYDIIVHGLYKHGRVAEAELWADQMLRQGYVPTECTHLFI</sequence>
<dbReference type="GeneID" id="110705721"/>
<dbReference type="InterPro" id="IPR050872">
    <property type="entry name" value="PPR_P_subfamily"/>
</dbReference>
<evidence type="ECO:0000256" key="1">
    <source>
        <dbReference type="ARBA" id="ARBA00007626"/>
    </source>
</evidence>
<protein>
    <recommendedName>
        <fullName evidence="6">Pentatricopeptide repeat-containing protein</fullName>
    </recommendedName>
</protein>
<dbReference type="AlphaFoldDB" id="A0A803LC40"/>
<evidence type="ECO:0000256" key="2">
    <source>
        <dbReference type="ARBA" id="ARBA00022737"/>
    </source>
</evidence>
<feature type="repeat" description="PPR" evidence="3">
    <location>
        <begin position="346"/>
        <end position="380"/>
    </location>
</feature>
<dbReference type="NCBIfam" id="TIGR00756">
    <property type="entry name" value="PPR"/>
    <property type="match status" value="5"/>
</dbReference>
<feature type="repeat" description="PPR" evidence="3">
    <location>
        <begin position="240"/>
        <end position="270"/>
    </location>
</feature>
<dbReference type="InterPro" id="IPR002885">
    <property type="entry name" value="PPR_rpt"/>
</dbReference>
<keyword evidence="2" id="KW-0677">Repeat</keyword>
<dbReference type="PANTHER" id="PTHR46128">
    <property type="entry name" value="MITOCHONDRIAL GROUP I INTRON SPLICING FACTOR CCM1"/>
    <property type="match status" value="1"/>
</dbReference>
<evidence type="ECO:0008006" key="6">
    <source>
        <dbReference type="Google" id="ProtNLM"/>
    </source>
</evidence>
<feature type="repeat" description="PPR" evidence="3">
    <location>
        <begin position="521"/>
        <end position="555"/>
    </location>
</feature>
<dbReference type="InterPro" id="IPR011990">
    <property type="entry name" value="TPR-like_helical_dom_sf"/>
</dbReference>
<dbReference type="OMA" id="RWMEAMH"/>
<keyword evidence="5" id="KW-1185">Reference proteome</keyword>
<dbReference type="Gene3D" id="1.25.40.10">
    <property type="entry name" value="Tetratricopeptide repeat domain"/>
    <property type="match status" value="7"/>
</dbReference>
<dbReference type="Pfam" id="PF01535">
    <property type="entry name" value="PPR"/>
    <property type="match status" value="7"/>
</dbReference>
<dbReference type="Pfam" id="PF13041">
    <property type="entry name" value="PPR_2"/>
    <property type="match status" value="1"/>
</dbReference>
<dbReference type="EnsemblPlants" id="AUR62009429-RA">
    <property type="protein sequence ID" value="AUR62009429-RA:cds"/>
    <property type="gene ID" value="AUR62009429"/>
</dbReference>
<dbReference type="SMR" id="A0A803LC40"/>
<feature type="repeat" description="PPR" evidence="3">
    <location>
        <begin position="695"/>
        <end position="729"/>
    </location>
</feature>
<dbReference type="PROSITE" id="PS51375">
    <property type="entry name" value="PPR"/>
    <property type="match status" value="8"/>
</dbReference>
<dbReference type="Proteomes" id="UP000596660">
    <property type="component" value="Unplaced"/>
</dbReference>
<accession>A0A803LC40</accession>
<name>A0A803LC40_CHEQI</name>
<organism evidence="4 5">
    <name type="scientific">Chenopodium quinoa</name>
    <name type="common">Quinoa</name>
    <dbReference type="NCBI Taxonomy" id="63459"/>
    <lineage>
        <taxon>Eukaryota</taxon>
        <taxon>Viridiplantae</taxon>
        <taxon>Streptophyta</taxon>
        <taxon>Embryophyta</taxon>
        <taxon>Tracheophyta</taxon>
        <taxon>Spermatophyta</taxon>
        <taxon>Magnoliopsida</taxon>
        <taxon>eudicotyledons</taxon>
        <taxon>Gunneridae</taxon>
        <taxon>Pentapetalae</taxon>
        <taxon>Caryophyllales</taxon>
        <taxon>Chenopodiaceae</taxon>
        <taxon>Chenopodioideae</taxon>
        <taxon>Atripliceae</taxon>
        <taxon>Chenopodium</taxon>
    </lineage>
</organism>
<feature type="repeat" description="PPR" evidence="3">
    <location>
        <begin position="660"/>
        <end position="694"/>
    </location>
</feature>
<feature type="repeat" description="PPR" evidence="3">
    <location>
        <begin position="381"/>
        <end position="415"/>
    </location>
</feature>
<comment type="similarity">
    <text evidence="1">Belongs to the PPR family. P subfamily.</text>
</comment>
<evidence type="ECO:0000313" key="4">
    <source>
        <dbReference type="EnsemblPlants" id="AUR62009429-RA:cds"/>
    </source>
</evidence>
<evidence type="ECO:0000256" key="3">
    <source>
        <dbReference type="PROSITE-ProRule" id="PRU00708"/>
    </source>
</evidence>
<reference evidence="4" key="1">
    <citation type="journal article" date="2017" name="Nature">
        <title>The genome of Chenopodium quinoa.</title>
        <authorList>
            <person name="Jarvis D.E."/>
            <person name="Ho Y.S."/>
            <person name="Lightfoot D.J."/>
            <person name="Schmoeckel S.M."/>
            <person name="Li B."/>
            <person name="Borm T.J.A."/>
            <person name="Ohyanagi H."/>
            <person name="Mineta K."/>
            <person name="Michell C.T."/>
            <person name="Saber N."/>
            <person name="Kharbatia N.M."/>
            <person name="Rupper R.R."/>
            <person name="Sharp A.R."/>
            <person name="Dally N."/>
            <person name="Boughton B.A."/>
            <person name="Woo Y.H."/>
            <person name="Gao G."/>
            <person name="Schijlen E.G.W.M."/>
            <person name="Guo X."/>
            <person name="Momin A.A."/>
            <person name="Negrao S."/>
            <person name="Al-Babili S."/>
            <person name="Gehring C."/>
            <person name="Roessner U."/>
            <person name="Jung C."/>
            <person name="Murphy K."/>
            <person name="Arold S.T."/>
            <person name="Gojobori T."/>
            <person name="van der Linden C.G."/>
            <person name="van Loo E.N."/>
            <person name="Jellen E.N."/>
            <person name="Maughan P.J."/>
            <person name="Tester M."/>
        </authorList>
    </citation>
    <scope>NUCLEOTIDE SEQUENCE [LARGE SCALE GENOMIC DNA]</scope>
    <source>
        <strain evidence="4">cv. PI 614886</strain>
    </source>
</reference>
<dbReference type="OrthoDB" id="185373at2759"/>
<proteinExistence type="inferred from homology"/>
<dbReference type="Gramene" id="AUR62009429-RA">
    <property type="protein sequence ID" value="AUR62009429-RA:cds"/>
    <property type="gene ID" value="AUR62009429"/>
</dbReference>
<evidence type="ECO:0000313" key="5">
    <source>
        <dbReference type="Proteomes" id="UP000596660"/>
    </source>
</evidence>
<reference evidence="4" key="2">
    <citation type="submission" date="2021-03" db="UniProtKB">
        <authorList>
            <consortium name="EnsemblPlants"/>
        </authorList>
    </citation>
    <scope>IDENTIFICATION</scope>
</reference>
<gene>
    <name evidence="4" type="primary">LOC110705721</name>
</gene>
<dbReference type="KEGG" id="cqi:110705721"/>
<feature type="repeat" description="PPR" evidence="3">
    <location>
        <begin position="832"/>
        <end position="866"/>
    </location>
</feature>
<feature type="repeat" description="PPR" evidence="3">
    <location>
        <begin position="416"/>
        <end position="450"/>
    </location>
</feature>
<dbReference type="RefSeq" id="XP_021739329.1">
    <property type="nucleotide sequence ID" value="XM_021883637.1"/>
</dbReference>
<dbReference type="PANTHER" id="PTHR46128:SF211">
    <property type="entry name" value="PENTACOTRIPEPTIDE-REPEAT REGION OF PRORP DOMAIN-CONTAINING PROTEIN"/>
    <property type="match status" value="1"/>
</dbReference>